<keyword evidence="3" id="KW-1185">Reference proteome</keyword>
<dbReference type="PANTHER" id="PTHR33164:SF57">
    <property type="entry name" value="MARR-FAMILY TRANSCRIPTIONAL REGULATOR"/>
    <property type="match status" value="1"/>
</dbReference>
<dbReference type="SMART" id="SM00347">
    <property type="entry name" value="HTH_MARR"/>
    <property type="match status" value="1"/>
</dbReference>
<dbReference type="Gene3D" id="1.10.10.10">
    <property type="entry name" value="Winged helix-like DNA-binding domain superfamily/Winged helix DNA-binding domain"/>
    <property type="match status" value="1"/>
</dbReference>
<dbReference type="SUPFAM" id="SSF46785">
    <property type="entry name" value="Winged helix' DNA-binding domain"/>
    <property type="match status" value="1"/>
</dbReference>
<dbReference type="RefSeq" id="WP_165799903.1">
    <property type="nucleotide sequence ID" value="NZ_PVTX01000002.1"/>
</dbReference>
<evidence type="ECO:0000259" key="1">
    <source>
        <dbReference type="PROSITE" id="PS50995"/>
    </source>
</evidence>
<feature type="domain" description="HTH marR-type" evidence="1">
    <location>
        <begin position="4"/>
        <end position="139"/>
    </location>
</feature>
<dbReference type="InterPro" id="IPR036390">
    <property type="entry name" value="WH_DNA-bd_sf"/>
</dbReference>
<sequence length="155" mass="17044">MDAREPDLRMLDRALVGLRRFLTAPPVLDDQGRAVELSTLLVLNELPTEGQSVQQIATRLGVAHSTASRLVTRAEGAGMVTRTDSPDDARRRLVVPTAAGRGLRDRAAEFRLERLADIVDGWTPDEVHTLARSLHRFAQDQGAVHEHRGNDATPL</sequence>
<proteinExistence type="predicted"/>
<dbReference type="Proteomes" id="UP000239895">
    <property type="component" value="Unassembled WGS sequence"/>
</dbReference>
<dbReference type="EMBL" id="PVTX01000002">
    <property type="protein sequence ID" value="PRZ08855.1"/>
    <property type="molecule type" value="Genomic_DNA"/>
</dbReference>
<gene>
    <name evidence="2" type="ORF">BCL65_102402</name>
</gene>
<reference evidence="2 3" key="1">
    <citation type="submission" date="2018-03" db="EMBL/GenBank/DDBJ databases">
        <title>Comparative analysis of microorganisms from saline springs in Andes Mountain Range, Colombia.</title>
        <authorList>
            <person name="Rubin E."/>
        </authorList>
    </citation>
    <scope>NUCLEOTIDE SEQUENCE [LARGE SCALE GENOMIC DNA]</scope>
    <source>
        <strain evidence="2 3">CG 23</strain>
    </source>
</reference>
<comment type="caution">
    <text evidence="2">The sequence shown here is derived from an EMBL/GenBank/DDBJ whole genome shotgun (WGS) entry which is preliminary data.</text>
</comment>
<dbReference type="InterPro" id="IPR039422">
    <property type="entry name" value="MarR/SlyA-like"/>
</dbReference>
<evidence type="ECO:0000313" key="3">
    <source>
        <dbReference type="Proteomes" id="UP000239895"/>
    </source>
</evidence>
<accession>A0ABX5EJM4</accession>
<protein>
    <submittedName>
        <fullName evidence="2">MarR family transcriptional regulator</fullName>
    </submittedName>
</protein>
<dbReference type="PRINTS" id="PR00598">
    <property type="entry name" value="HTHMARR"/>
</dbReference>
<dbReference type="PROSITE" id="PS50995">
    <property type="entry name" value="HTH_MARR_2"/>
    <property type="match status" value="1"/>
</dbReference>
<dbReference type="Pfam" id="PF12802">
    <property type="entry name" value="MarR_2"/>
    <property type="match status" value="1"/>
</dbReference>
<name>A0ABX5EJM4_9MICO</name>
<dbReference type="InterPro" id="IPR000835">
    <property type="entry name" value="HTH_MarR-typ"/>
</dbReference>
<evidence type="ECO:0000313" key="2">
    <source>
        <dbReference type="EMBL" id="PRZ08855.1"/>
    </source>
</evidence>
<dbReference type="InterPro" id="IPR036388">
    <property type="entry name" value="WH-like_DNA-bd_sf"/>
</dbReference>
<organism evidence="2 3">
    <name type="scientific">Isoptericola halotolerans</name>
    <dbReference type="NCBI Taxonomy" id="300560"/>
    <lineage>
        <taxon>Bacteria</taxon>
        <taxon>Bacillati</taxon>
        <taxon>Actinomycetota</taxon>
        <taxon>Actinomycetes</taxon>
        <taxon>Micrococcales</taxon>
        <taxon>Promicromonosporaceae</taxon>
        <taxon>Isoptericola</taxon>
    </lineage>
</organism>
<dbReference type="PANTHER" id="PTHR33164">
    <property type="entry name" value="TRANSCRIPTIONAL REGULATOR, MARR FAMILY"/>
    <property type="match status" value="1"/>
</dbReference>